<dbReference type="EMBL" id="APML01000006">
    <property type="protein sequence ID" value="ENH98103.1"/>
    <property type="molecule type" value="Genomic_DNA"/>
</dbReference>
<comment type="caution">
    <text evidence="1">The sequence shown here is derived from an EMBL/GenBank/DDBJ whole genome shotgun (WGS) entry which is preliminary data.</text>
</comment>
<dbReference type="AlphaFoldDB" id="N4WCW1"/>
<dbReference type="RefSeq" id="WP_003463620.1">
    <property type="nucleotide sequence ID" value="NZ_APML01000006.1"/>
</dbReference>
<protein>
    <submittedName>
        <fullName evidence="1">Sialyltransferase</fullName>
    </submittedName>
</protein>
<organism evidence="1 2">
    <name type="scientific">Gracilibacillus halophilus YIM-C55.5</name>
    <dbReference type="NCBI Taxonomy" id="1308866"/>
    <lineage>
        <taxon>Bacteria</taxon>
        <taxon>Bacillati</taxon>
        <taxon>Bacillota</taxon>
        <taxon>Bacilli</taxon>
        <taxon>Bacillales</taxon>
        <taxon>Bacillaceae</taxon>
        <taxon>Gracilibacillus</taxon>
    </lineage>
</organism>
<dbReference type="PATRIC" id="fig|1308866.3.peg.411"/>
<dbReference type="GO" id="GO:0016757">
    <property type="term" value="F:glycosyltransferase activity"/>
    <property type="evidence" value="ECO:0007669"/>
    <property type="project" value="UniProtKB-KW"/>
</dbReference>
<evidence type="ECO:0000313" key="1">
    <source>
        <dbReference type="EMBL" id="ENH98103.1"/>
    </source>
</evidence>
<keyword evidence="2" id="KW-1185">Reference proteome</keyword>
<dbReference type="OrthoDB" id="49588at2"/>
<dbReference type="eggNOG" id="COG1887">
    <property type="taxonomic scope" value="Bacteria"/>
</dbReference>
<evidence type="ECO:0000313" key="2">
    <source>
        <dbReference type="Proteomes" id="UP000012283"/>
    </source>
</evidence>
<gene>
    <name evidence="1" type="ORF">J416_02024</name>
</gene>
<dbReference type="STRING" id="1308866.J416_02024"/>
<sequence>MQIKDTKKICEEIWHLEDKYKLFDIQINGVKLWELIRLPVLNEITRQREIFGQAHTTKNSLSSKFKALPTFIYNSLTKNPFFSNREVDVIIFDHERKVRVDNKYIDIYTDPIIKKLSSDKYEVIEEDYLKKHWTSRKDSFRNYNDFYFFYTFKDRMLLRVKFTEEEIFKITKLQKIINNHFSVNLDLFNQSKKAIKEFKLKYRYHYNLLKIRKPKEIFLVVSYTRQGLVKAAKDLGILVNEIQHGIISPYHLGYNYPGSKNQEYFPDVLYLFGEYWKEASNFPIKKDRLKVLGFPFLYNNIIKKKKLMEHKKQQILFISQGTIGNKLSTIALETAIAMSDYKIVYKLHPGEFERWKTTYPDLVRANKLENFQVVDSNERDLHTYLAESKFQVGVYSTAIYEGLALKCNTIILKIPGYYYMEELIKQGFVYLVEDSDGLMNVINNSGFSDIDLFNFFGSPNLELYEGLVE</sequence>
<proteinExistence type="predicted"/>
<name>N4WCW1_9BACI</name>
<keyword evidence="1" id="KW-0808">Transferase</keyword>
<keyword evidence="1" id="KW-0328">Glycosyltransferase</keyword>
<dbReference type="Proteomes" id="UP000012283">
    <property type="component" value="Unassembled WGS sequence"/>
</dbReference>
<reference evidence="1 2" key="1">
    <citation type="submission" date="2013-03" db="EMBL/GenBank/DDBJ databases">
        <title>Draft genome sequence of Gracibacillus halophilus YIM-C55.5, a moderately halophilic and thermophilic organism from the Xiaochaidamu salt lake.</title>
        <authorList>
            <person name="Sugumar T."/>
            <person name="Polireddy D.R."/>
            <person name="Antony A."/>
            <person name="Madhava Y.R."/>
            <person name="Sivakumar N."/>
        </authorList>
    </citation>
    <scope>NUCLEOTIDE SEQUENCE [LARGE SCALE GENOMIC DNA]</scope>
    <source>
        <strain evidence="1 2">YIM-C55.5</strain>
    </source>
</reference>
<dbReference type="SUPFAM" id="SSF53756">
    <property type="entry name" value="UDP-Glycosyltransferase/glycogen phosphorylase"/>
    <property type="match status" value="1"/>
</dbReference>
<accession>N4WCW1</accession>